<gene>
    <name evidence="2" type="ORF">SAMN05192551_101462</name>
</gene>
<dbReference type="Gene3D" id="3.30.750.24">
    <property type="entry name" value="STAS domain"/>
    <property type="match status" value="1"/>
</dbReference>
<sequence length="101" mass="11951">MNYKIQEKQLTFYLAQNPTATTVNTFLQYMYQILDSKNQVNEVVIDFDEVQYIDSTGITFLIGLYRHLTKDNKKMKITNAKKEIMDLFEIVNLTELFQVNK</sequence>
<dbReference type="CDD" id="cd07043">
    <property type="entry name" value="STAS_anti-anti-sigma_factors"/>
    <property type="match status" value="1"/>
</dbReference>
<evidence type="ECO:0000313" key="3">
    <source>
        <dbReference type="Proteomes" id="UP000199287"/>
    </source>
</evidence>
<dbReference type="SUPFAM" id="SSF52091">
    <property type="entry name" value="SpoIIaa-like"/>
    <property type="match status" value="1"/>
</dbReference>
<feature type="domain" description="STAS" evidence="1">
    <location>
        <begin position="22"/>
        <end position="101"/>
    </location>
</feature>
<evidence type="ECO:0000259" key="1">
    <source>
        <dbReference type="PROSITE" id="PS50801"/>
    </source>
</evidence>
<keyword evidence="3" id="KW-1185">Reference proteome</keyword>
<dbReference type="AlphaFoldDB" id="A0A1I3AXF8"/>
<organism evidence="2 3">
    <name type="scientific">Tindallia magadiensis</name>
    <dbReference type="NCBI Taxonomy" id="69895"/>
    <lineage>
        <taxon>Bacteria</taxon>
        <taxon>Bacillati</taxon>
        <taxon>Bacillota</taxon>
        <taxon>Clostridia</taxon>
        <taxon>Peptostreptococcales</taxon>
        <taxon>Tindalliaceae</taxon>
        <taxon>Tindallia</taxon>
    </lineage>
</organism>
<dbReference type="PANTHER" id="PTHR33495">
    <property type="entry name" value="ANTI-SIGMA FACTOR ANTAGONIST TM_1081-RELATED-RELATED"/>
    <property type="match status" value="1"/>
</dbReference>
<dbReference type="RefSeq" id="WP_177208734.1">
    <property type="nucleotide sequence ID" value="NZ_FOQA01000001.1"/>
</dbReference>
<proteinExistence type="predicted"/>
<dbReference type="GO" id="GO:0043856">
    <property type="term" value="F:anti-sigma factor antagonist activity"/>
    <property type="evidence" value="ECO:0007669"/>
    <property type="project" value="TreeGrafter"/>
</dbReference>
<accession>A0A1I3AXF8</accession>
<dbReference type="InterPro" id="IPR002645">
    <property type="entry name" value="STAS_dom"/>
</dbReference>
<dbReference type="STRING" id="69895.SAMN05192551_101462"/>
<reference evidence="3" key="1">
    <citation type="submission" date="2016-10" db="EMBL/GenBank/DDBJ databases">
        <authorList>
            <person name="Varghese N."/>
            <person name="Submissions S."/>
        </authorList>
    </citation>
    <scope>NUCLEOTIDE SEQUENCE [LARGE SCALE GENOMIC DNA]</scope>
    <source>
        <strain evidence="3">Z-7934</strain>
    </source>
</reference>
<dbReference type="InterPro" id="IPR036513">
    <property type="entry name" value="STAS_dom_sf"/>
</dbReference>
<evidence type="ECO:0000313" key="2">
    <source>
        <dbReference type="EMBL" id="SFH54765.1"/>
    </source>
</evidence>
<dbReference type="Proteomes" id="UP000199287">
    <property type="component" value="Unassembled WGS sequence"/>
</dbReference>
<dbReference type="PROSITE" id="PS50801">
    <property type="entry name" value="STAS"/>
    <property type="match status" value="1"/>
</dbReference>
<name>A0A1I3AXF8_9FIRM</name>
<dbReference type="Pfam" id="PF01740">
    <property type="entry name" value="STAS"/>
    <property type="match status" value="1"/>
</dbReference>
<protein>
    <submittedName>
        <fullName evidence="2">Stage II sporulation protein AA (Anti-sigma F factor antagonist)</fullName>
    </submittedName>
</protein>
<dbReference type="EMBL" id="FOQA01000001">
    <property type="protein sequence ID" value="SFH54765.1"/>
    <property type="molecule type" value="Genomic_DNA"/>
</dbReference>